<evidence type="ECO:0000256" key="2">
    <source>
        <dbReference type="SAM" id="MobiDB-lite"/>
    </source>
</evidence>
<dbReference type="InterPro" id="IPR015943">
    <property type="entry name" value="WD40/YVTN_repeat-like_dom_sf"/>
</dbReference>
<feature type="region of interest" description="Disordered" evidence="2">
    <location>
        <begin position="203"/>
        <end position="264"/>
    </location>
</feature>
<dbReference type="AlphaFoldDB" id="A0A0D3GRA7"/>
<keyword evidence="1" id="KW-0175">Coiled coil</keyword>
<reference evidence="3" key="1">
    <citation type="journal article" date="2009" name="Rice">
        <title>De Novo Next Generation Sequencing of Plant Genomes.</title>
        <authorList>
            <person name="Rounsley S."/>
            <person name="Marri P.R."/>
            <person name="Yu Y."/>
            <person name="He R."/>
            <person name="Sisneros N."/>
            <person name="Goicoechea J.L."/>
            <person name="Lee S.J."/>
            <person name="Angelova A."/>
            <person name="Kudrna D."/>
            <person name="Luo M."/>
            <person name="Affourtit J."/>
            <person name="Desany B."/>
            <person name="Knight J."/>
            <person name="Niazi F."/>
            <person name="Egholm M."/>
            <person name="Wing R.A."/>
        </authorList>
    </citation>
    <scope>NUCLEOTIDE SEQUENCE [LARGE SCALE GENOMIC DNA]</scope>
    <source>
        <strain evidence="3">cv. IRGC 105608</strain>
    </source>
</reference>
<dbReference type="Gramene" id="OBART07G15230.1">
    <property type="protein sequence ID" value="OBART07G15230.1"/>
    <property type="gene ID" value="OBART07G15230"/>
</dbReference>
<dbReference type="HOGENOM" id="CLU_805043_0_0_1"/>
<evidence type="ECO:0000256" key="1">
    <source>
        <dbReference type="SAM" id="Coils"/>
    </source>
</evidence>
<feature type="compositionally biased region" description="Acidic residues" evidence="2">
    <location>
        <begin position="247"/>
        <end position="262"/>
    </location>
</feature>
<dbReference type="PaxDb" id="65489-OBART07G15230.1"/>
<dbReference type="EnsemblPlants" id="OBART07G15230.1">
    <property type="protein sequence ID" value="OBART07G15230.1"/>
    <property type="gene ID" value="OBART07G15230"/>
</dbReference>
<evidence type="ECO:0000313" key="3">
    <source>
        <dbReference type="EnsemblPlants" id="OBART07G15230.1"/>
    </source>
</evidence>
<feature type="compositionally biased region" description="Acidic residues" evidence="2">
    <location>
        <begin position="211"/>
        <end position="224"/>
    </location>
</feature>
<dbReference type="Proteomes" id="UP000026960">
    <property type="component" value="Chromosome 7"/>
</dbReference>
<dbReference type="eggNOG" id="ENOG502R53F">
    <property type="taxonomic scope" value="Eukaryota"/>
</dbReference>
<organism evidence="3">
    <name type="scientific">Oryza barthii</name>
    <dbReference type="NCBI Taxonomy" id="65489"/>
    <lineage>
        <taxon>Eukaryota</taxon>
        <taxon>Viridiplantae</taxon>
        <taxon>Streptophyta</taxon>
        <taxon>Embryophyta</taxon>
        <taxon>Tracheophyta</taxon>
        <taxon>Spermatophyta</taxon>
        <taxon>Magnoliopsida</taxon>
        <taxon>Liliopsida</taxon>
        <taxon>Poales</taxon>
        <taxon>Poaceae</taxon>
        <taxon>BOP clade</taxon>
        <taxon>Oryzoideae</taxon>
        <taxon>Oryzeae</taxon>
        <taxon>Oryzinae</taxon>
        <taxon>Oryza</taxon>
    </lineage>
</organism>
<name>A0A0D3GRA7_9ORYZ</name>
<proteinExistence type="predicted"/>
<feature type="coiled-coil region" evidence="1">
    <location>
        <begin position="264"/>
        <end position="291"/>
    </location>
</feature>
<dbReference type="SUPFAM" id="SSF50978">
    <property type="entry name" value="WD40 repeat-like"/>
    <property type="match status" value="1"/>
</dbReference>
<accession>A0A0D3GRA7</accession>
<dbReference type="InterPro" id="IPR036322">
    <property type="entry name" value="WD40_repeat_dom_sf"/>
</dbReference>
<dbReference type="Gene3D" id="2.130.10.10">
    <property type="entry name" value="YVTN repeat-like/Quinoprotein amine dehydrogenase"/>
    <property type="match status" value="1"/>
</dbReference>
<sequence>MVILKQLSLMRKSTCVTGITDMRFSADGDFLAVIVLSEVEYVKDDGIIRKKYGAVSLKDHCENVISLDWGSSNFLATGSSMGSMCIYTWKAYELPVQNEETPAPSMGQFDILYYRWSNINSIDISGPITCVGWSHAHPPVGENPVISIAGNDGFVIAWEIIDGEVIPEPTRNYVKEKNYFIPGYSDSPPGCVHDFDVESISSISVSGSSDDLGDDPSEQSDVEEPTYGNQKSDPTSAASDVKGDKDLTDEEMSEEEQEDDTPFEEKLMLKLNQLNEKAEECKAELSDVDTKLSNIFNKQDTLQYWLDHGMLAMQANFEGVQEGVTRYQRSKMIHTKRLNKLRRNC</sequence>
<reference evidence="3" key="2">
    <citation type="submission" date="2015-03" db="UniProtKB">
        <authorList>
            <consortium name="EnsemblPlants"/>
        </authorList>
    </citation>
    <scope>IDENTIFICATION</scope>
</reference>
<keyword evidence="4" id="KW-1185">Reference proteome</keyword>
<evidence type="ECO:0000313" key="4">
    <source>
        <dbReference type="Proteomes" id="UP000026960"/>
    </source>
</evidence>
<feature type="compositionally biased region" description="Polar residues" evidence="2">
    <location>
        <begin position="227"/>
        <end position="238"/>
    </location>
</feature>
<protein>
    <submittedName>
        <fullName evidence="3">Uncharacterized protein</fullName>
    </submittedName>
</protein>